<dbReference type="AlphaFoldDB" id="A0A444RM65"/>
<protein>
    <recommendedName>
        <fullName evidence="5">Chromo domain-containing protein</fullName>
    </recommendedName>
</protein>
<gene>
    <name evidence="3" type="ORF">VDGE_30281</name>
</gene>
<dbReference type="CDD" id="cd00024">
    <property type="entry name" value="CD_CSD"/>
    <property type="match status" value="1"/>
</dbReference>
<organism evidence="3 4">
    <name type="scientific">Verticillium dahliae</name>
    <name type="common">Verticillium wilt</name>
    <dbReference type="NCBI Taxonomy" id="27337"/>
    <lineage>
        <taxon>Eukaryota</taxon>
        <taxon>Fungi</taxon>
        <taxon>Dikarya</taxon>
        <taxon>Ascomycota</taxon>
        <taxon>Pezizomycotina</taxon>
        <taxon>Sordariomycetes</taxon>
        <taxon>Hypocreomycetidae</taxon>
        <taxon>Glomerellales</taxon>
        <taxon>Plectosphaerellaceae</taxon>
        <taxon>Verticillium</taxon>
    </lineage>
</organism>
<accession>A0A444RM65</accession>
<feature type="region of interest" description="Disordered" evidence="2">
    <location>
        <begin position="1"/>
        <end position="27"/>
    </location>
</feature>
<evidence type="ECO:0000313" key="3">
    <source>
        <dbReference type="EMBL" id="RXG42227.1"/>
    </source>
</evidence>
<dbReference type="EMBL" id="RSDZ01000145">
    <property type="protein sequence ID" value="RXG42227.1"/>
    <property type="molecule type" value="Genomic_DNA"/>
</dbReference>
<dbReference type="SUPFAM" id="SSF54160">
    <property type="entry name" value="Chromo domain-like"/>
    <property type="match status" value="1"/>
</dbReference>
<dbReference type="Proteomes" id="UP000288725">
    <property type="component" value="Unassembled WGS sequence"/>
</dbReference>
<proteinExistence type="predicted"/>
<evidence type="ECO:0000256" key="2">
    <source>
        <dbReference type="SAM" id="MobiDB-lite"/>
    </source>
</evidence>
<evidence type="ECO:0000313" key="4">
    <source>
        <dbReference type="Proteomes" id="UP000288725"/>
    </source>
</evidence>
<dbReference type="InterPro" id="IPR016197">
    <property type="entry name" value="Chromo-like_dom_sf"/>
</dbReference>
<evidence type="ECO:0008006" key="5">
    <source>
        <dbReference type="Google" id="ProtNLM"/>
    </source>
</evidence>
<sequence length="167" mass="18557">MSNGDQSAAHIDSSVHEAGRLDSQSLPTNTARSKVALLENNARHGLTATGDHEVTVLAPVRNENDVWESPVKTDEDQLMVDMDNNVNAQIGKSIRRTSTGSKRGRPVDAVANEEWEITELIGKEVMQGKVHYLVRWQPTLVPEDEINAPELIVRSYCALDHFITRCE</sequence>
<name>A0A444RM65_VERDA</name>
<comment type="subunit">
    <text evidence="1">Component of the NuA4 histone acetyltransferase complex.</text>
</comment>
<comment type="caution">
    <text evidence="3">The sequence shown here is derived from an EMBL/GenBank/DDBJ whole genome shotgun (WGS) entry which is preliminary data.</text>
</comment>
<reference evidence="3 4" key="1">
    <citation type="submission" date="2018-12" db="EMBL/GenBank/DDBJ databases">
        <title>Genome of Verticillium dahliae isolate Getta Getta.</title>
        <authorList>
            <person name="Gardiner D.M."/>
        </authorList>
    </citation>
    <scope>NUCLEOTIDE SEQUENCE [LARGE SCALE GENOMIC DNA]</scope>
    <source>
        <strain evidence="3 4">Getta Getta</strain>
    </source>
</reference>
<evidence type="ECO:0000256" key="1">
    <source>
        <dbReference type="ARBA" id="ARBA00011353"/>
    </source>
</evidence>